<dbReference type="AlphaFoldDB" id="A0A542Z9Z2"/>
<dbReference type="SMART" id="SM00731">
    <property type="entry name" value="SprT"/>
    <property type="match status" value="1"/>
</dbReference>
<protein>
    <submittedName>
        <fullName evidence="3">SprT-like family protein</fullName>
    </submittedName>
</protein>
<evidence type="ECO:0000259" key="2">
    <source>
        <dbReference type="SMART" id="SM00731"/>
    </source>
</evidence>
<dbReference type="GO" id="GO:0006950">
    <property type="term" value="P:response to stress"/>
    <property type="evidence" value="ECO:0007669"/>
    <property type="project" value="UniProtKB-ARBA"/>
</dbReference>
<reference evidence="3 4" key="1">
    <citation type="submission" date="2019-06" db="EMBL/GenBank/DDBJ databases">
        <title>Sequencing the genomes of 1000 actinobacteria strains.</title>
        <authorList>
            <person name="Klenk H.-P."/>
        </authorList>
    </citation>
    <scope>NUCLEOTIDE SEQUENCE [LARGE SCALE GENOMIC DNA]</scope>
    <source>
        <strain evidence="3 4">DSM 18082</strain>
    </source>
</reference>
<evidence type="ECO:0000313" key="3">
    <source>
        <dbReference type="EMBL" id="TQL57146.1"/>
    </source>
</evidence>
<evidence type="ECO:0000256" key="1">
    <source>
        <dbReference type="SAM" id="MobiDB-lite"/>
    </source>
</evidence>
<evidence type="ECO:0000313" key="4">
    <source>
        <dbReference type="Proteomes" id="UP000319514"/>
    </source>
</evidence>
<dbReference type="InterPro" id="IPR006640">
    <property type="entry name" value="SprT-like_domain"/>
</dbReference>
<dbReference type="EMBL" id="VFOQ01000002">
    <property type="protein sequence ID" value="TQL57146.1"/>
    <property type="molecule type" value="Genomic_DNA"/>
</dbReference>
<dbReference type="Pfam" id="PF10263">
    <property type="entry name" value="SprT-like"/>
    <property type="match status" value="1"/>
</dbReference>
<keyword evidence="4" id="KW-1185">Reference proteome</keyword>
<organism evidence="3 4">
    <name type="scientific">Oryzihumus leptocrescens</name>
    <dbReference type="NCBI Taxonomy" id="297536"/>
    <lineage>
        <taxon>Bacteria</taxon>
        <taxon>Bacillati</taxon>
        <taxon>Actinomycetota</taxon>
        <taxon>Actinomycetes</taxon>
        <taxon>Micrococcales</taxon>
        <taxon>Intrasporangiaceae</taxon>
        <taxon>Oryzihumus</taxon>
    </lineage>
</organism>
<feature type="domain" description="SprT-like" evidence="2">
    <location>
        <begin position="1"/>
        <end position="139"/>
    </location>
</feature>
<accession>A0A542Z9Z2</accession>
<comment type="caution">
    <text evidence="3">The sequence shown here is derived from an EMBL/GenBank/DDBJ whole genome shotgun (WGS) entry which is preliminary data.</text>
</comment>
<gene>
    <name evidence="3" type="ORF">FB474_3921</name>
</gene>
<sequence length="239" mass="26115">MELEGARRMATALMAEHGLVGWRLVLDNAKTRAGVCRPARREIGLSRAITALHTEAEVRDTVLHEIAHALVGAHHGHDAVWRAKALEIGSSGRRCVDTASARPPAPWTGTCPAGHTTTRHRRPTRVVTCGQCSRSFDPRHVITWRFHGEVVPMHPAYDRELARLRRRTAAEPVAARGGRPEPTVAAERVALPVGTVVRVGGSGRYAGTTGVVEKRARTRYHVRTRLGLLTVPFAMAEPV</sequence>
<proteinExistence type="predicted"/>
<dbReference type="Proteomes" id="UP000319514">
    <property type="component" value="Unassembled WGS sequence"/>
</dbReference>
<name>A0A542Z9Z2_9MICO</name>
<feature type="region of interest" description="Disordered" evidence="1">
    <location>
        <begin position="97"/>
        <end position="118"/>
    </location>
</feature>
<dbReference type="OrthoDB" id="9793623at2"/>